<dbReference type="NCBIfam" id="TIGR01388">
    <property type="entry name" value="rnd"/>
    <property type="match status" value="1"/>
</dbReference>
<dbReference type="HAMAP" id="MF_01899">
    <property type="entry name" value="RNase_D"/>
    <property type="match status" value="1"/>
</dbReference>
<dbReference type="PROSITE" id="PS50967">
    <property type="entry name" value="HRDC"/>
    <property type="match status" value="1"/>
</dbReference>
<dbReference type="Pfam" id="PF01612">
    <property type="entry name" value="DNA_pol_A_exo1"/>
    <property type="match status" value="1"/>
</dbReference>
<dbReference type="SUPFAM" id="SSF53098">
    <property type="entry name" value="Ribonuclease H-like"/>
    <property type="match status" value="1"/>
</dbReference>
<dbReference type="CDD" id="cd06142">
    <property type="entry name" value="RNaseD_exo"/>
    <property type="match status" value="1"/>
</dbReference>
<dbReference type="SMART" id="SM00474">
    <property type="entry name" value="35EXOc"/>
    <property type="match status" value="1"/>
</dbReference>
<evidence type="ECO:0000256" key="4">
    <source>
        <dbReference type="ARBA" id="ARBA00022801"/>
    </source>
</evidence>
<dbReference type="GO" id="GO:0005737">
    <property type="term" value="C:cytoplasm"/>
    <property type="evidence" value="ECO:0007669"/>
    <property type="project" value="UniProtKB-SubCell"/>
</dbReference>
<dbReference type="STRING" id="80876.SAMN05421779_103251"/>
<comment type="similarity">
    <text evidence="6">Belongs to the RNase D family.</text>
</comment>
<organism evidence="8 9">
    <name type="scientific">Insolitispirillum peregrinum</name>
    <dbReference type="NCBI Taxonomy" id="80876"/>
    <lineage>
        <taxon>Bacteria</taxon>
        <taxon>Pseudomonadati</taxon>
        <taxon>Pseudomonadota</taxon>
        <taxon>Alphaproteobacteria</taxon>
        <taxon>Rhodospirillales</taxon>
        <taxon>Novispirillaceae</taxon>
        <taxon>Insolitispirillum</taxon>
    </lineage>
</organism>
<keyword evidence="9" id="KW-1185">Reference proteome</keyword>
<accession>A0A1N7LCW0</accession>
<dbReference type="EC" id="3.1.13.5" evidence="6"/>
<dbReference type="InterPro" id="IPR002121">
    <property type="entry name" value="HRDC_dom"/>
</dbReference>
<keyword evidence="2 6" id="KW-0819">tRNA processing</keyword>
<dbReference type="InterPro" id="IPR002562">
    <property type="entry name" value="3'-5'_exonuclease_dom"/>
</dbReference>
<keyword evidence="3 6" id="KW-0540">Nuclease</keyword>
<protein>
    <recommendedName>
        <fullName evidence="6">Ribonuclease D</fullName>
        <shortName evidence="6">RNase D</shortName>
        <ecNumber evidence="6">3.1.13.5</ecNumber>
    </recommendedName>
</protein>
<evidence type="ECO:0000256" key="5">
    <source>
        <dbReference type="ARBA" id="ARBA00022839"/>
    </source>
</evidence>
<dbReference type="Gene3D" id="1.10.150.80">
    <property type="entry name" value="HRDC domain"/>
    <property type="match status" value="1"/>
</dbReference>
<evidence type="ECO:0000313" key="8">
    <source>
        <dbReference type="EMBL" id="SIS71646.1"/>
    </source>
</evidence>
<dbReference type="SMART" id="SM00341">
    <property type="entry name" value="HRDC"/>
    <property type="match status" value="1"/>
</dbReference>
<dbReference type="PANTHER" id="PTHR47649:SF1">
    <property type="entry name" value="RIBONUCLEASE D"/>
    <property type="match status" value="1"/>
</dbReference>
<dbReference type="GO" id="GO:0033890">
    <property type="term" value="F:ribonuclease D activity"/>
    <property type="evidence" value="ECO:0007669"/>
    <property type="project" value="UniProtKB-UniRule"/>
</dbReference>
<comment type="cofactor">
    <cofactor evidence="6">
        <name>a divalent metal cation</name>
        <dbReference type="ChEBI" id="CHEBI:60240"/>
    </cofactor>
</comment>
<reference evidence="8 9" key="1">
    <citation type="submission" date="2017-01" db="EMBL/GenBank/DDBJ databases">
        <authorList>
            <person name="Mah S.A."/>
            <person name="Swanson W.J."/>
            <person name="Moy G.W."/>
            <person name="Vacquier V.D."/>
        </authorList>
    </citation>
    <scope>NUCLEOTIDE SEQUENCE [LARGE SCALE GENOMIC DNA]</scope>
    <source>
        <strain evidence="8 9">DSM 11589</strain>
    </source>
</reference>
<proteinExistence type="inferred from homology"/>
<evidence type="ECO:0000313" key="9">
    <source>
        <dbReference type="Proteomes" id="UP000185678"/>
    </source>
</evidence>
<gene>
    <name evidence="6" type="primary">rnd</name>
    <name evidence="8" type="ORF">SAMN05421779_103251</name>
</gene>
<dbReference type="Pfam" id="PF00570">
    <property type="entry name" value="HRDC"/>
    <property type="match status" value="1"/>
</dbReference>
<keyword evidence="4 6" id="KW-0378">Hydrolase</keyword>
<dbReference type="InterPro" id="IPR012337">
    <property type="entry name" value="RNaseH-like_sf"/>
</dbReference>
<name>A0A1N7LCW0_9PROT</name>
<dbReference type="Gene3D" id="3.30.420.10">
    <property type="entry name" value="Ribonuclease H-like superfamily/Ribonuclease H"/>
    <property type="match status" value="1"/>
</dbReference>
<dbReference type="InterPro" id="IPR044876">
    <property type="entry name" value="HRDC_dom_sf"/>
</dbReference>
<comment type="subcellular location">
    <subcellularLocation>
        <location evidence="6">Cytoplasm</location>
    </subcellularLocation>
</comment>
<comment type="catalytic activity">
    <reaction evidence="6">
        <text>Exonucleolytic cleavage that removes extra residues from the 3'-terminus of tRNA to produce 5'-mononucleotides.</text>
        <dbReference type="EC" id="3.1.13.5"/>
    </reaction>
</comment>
<keyword evidence="5 6" id="KW-0269">Exonuclease</keyword>
<evidence type="ECO:0000256" key="2">
    <source>
        <dbReference type="ARBA" id="ARBA00022694"/>
    </source>
</evidence>
<comment type="function">
    <text evidence="6">Exonuclease involved in the 3' processing of various precursor tRNAs. Initiates hydrolysis at the 3'-terminus of an RNA molecule and releases 5'-mononucleotides.</text>
</comment>
<dbReference type="InterPro" id="IPR036397">
    <property type="entry name" value="RNaseH_sf"/>
</dbReference>
<dbReference type="GO" id="GO:0000166">
    <property type="term" value="F:nucleotide binding"/>
    <property type="evidence" value="ECO:0007669"/>
    <property type="project" value="InterPro"/>
</dbReference>
<dbReference type="Proteomes" id="UP000185678">
    <property type="component" value="Unassembled WGS sequence"/>
</dbReference>
<dbReference type="InterPro" id="IPR051086">
    <property type="entry name" value="RNase_D-like"/>
</dbReference>
<evidence type="ECO:0000256" key="1">
    <source>
        <dbReference type="ARBA" id="ARBA00022490"/>
    </source>
</evidence>
<dbReference type="SUPFAM" id="SSF47819">
    <property type="entry name" value="HRDC-like"/>
    <property type="match status" value="2"/>
</dbReference>
<dbReference type="InterPro" id="IPR010997">
    <property type="entry name" value="HRDC-like_sf"/>
</dbReference>
<dbReference type="PANTHER" id="PTHR47649">
    <property type="entry name" value="RIBONUCLEASE D"/>
    <property type="match status" value="1"/>
</dbReference>
<evidence type="ECO:0000259" key="7">
    <source>
        <dbReference type="PROSITE" id="PS50967"/>
    </source>
</evidence>
<dbReference type="GO" id="GO:0008408">
    <property type="term" value="F:3'-5' exonuclease activity"/>
    <property type="evidence" value="ECO:0007669"/>
    <property type="project" value="InterPro"/>
</dbReference>
<dbReference type="GO" id="GO:0003676">
    <property type="term" value="F:nucleic acid binding"/>
    <property type="evidence" value="ECO:0007669"/>
    <property type="project" value="InterPro"/>
</dbReference>
<evidence type="ECO:0000256" key="6">
    <source>
        <dbReference type="HAMAP-Rule" id="MF_01899"/>
    </source>
</evidence>
<dbReference type="OrthoDB" id="9800549at2"/>
<dbReference type="GO" id="GO:0042780">
    <property type="term" value="P:tRNA 3'-end processing"/>
    <property type="evidence" value="ECO:0007669"/>
    <property type="project" value="UniProtKB-UniRule"/>
</dbReference>
<dbReference type="EMBL" id="FTOA01000003">
    <property type="protein sequence ID" value="SIS71646.1"/>
    <property type="molecule type" value="Genomic_DNA"/>
</dbReference>
<evidence type="ECO:0000256" key="3">
    <source>
        <dbReference type="ARBA" id="ARBA00022722"/>
    </source>
</evidence>
<keyword evidence="1 6" id="KW-0963">Cytoplasm</keyword>
<sequence length="392" mass="44161">MTSDPLLITTTDALAAFCDRMAGAAFITVDTEFMREKTFWPQLCLVQVGGPSEACAIDPLADGIDLAPLFTLMRDQRTLKVFHAARQDLEIFYNLMGDFPQPLFDTQVAAMVCGFGDSVGYETLATKLAKAHIDKSMRFTDWARRPLTDKQIRYALSDVTHLRVVYEKLSRRLEKSSRAHWLNEEMALLTSVDNYRVDPDEAWRRLKTRTKTPRFLATVKELAAWREIEAQTRDIPRQRILRDEMLLEIAAHAPTTVDALERTRGFSKGQAEGKIGKAILDAVERGKSMPDAELPDPPERKELPQGIGPICDLLKVLLKMRCEENDVAQKLVASSDDLEQIALDDEADVLALKGWRREIFGKDAIDLKHGRLALALSKDGKHVEAVELVDEE</sequence>
<dbReference type="RefSeq" id="WP_076399873.1">
    <property type="nucleotide sequence ID" value="NZ_FTOA01000003.1"/>
</dbReference>
<dbReference type="InterPro" id="IPR006292">
    <property type="entry name" value="RNase_D"/>
</dbReference>
<dbReference type="AlphaFoldDB" id="A0A1N7LCW0"/>
<feature type="domain" description="HRDC" evidence="7">
    <location>
        <begin position="212"/>
        <end position="293"/>
    </location>
</feature>